<dbReference type="Proteomes" id="UP000547458">
    <property type="component" value="Unassembled WGS sequence"/>
</dbReference>
<feature type="transmembrane region" description="Helical" evidence="7">
    <location>
        <begin position="169"/>
        <end position="190"/>
    </location>
</feature>
<dbReference type="AlphaFoldDB" id="A0A846RRD1"/>
<keyword evidence="5 7" id="KW-1133">Transmembrane helix</keyword>
<accession>A0A846RRD1</accession>
<evidence type="ECO:0000256" key="6">
    <source>
        <dbReference type="ARBA" id="ARBA00023136"/>
    </source>
</evidence>
<evidence type="ECO:0000313" key="10">
    <source>
        <dbReference type="EMBL" id="NJC21636.1"/>
    </source>
</evidence>
<evidence type="ECO:0000256" key="7">
    <source>
        <dbReference type="RuleBase" id="RU363032"/>
    </source>
</evidence>
<dbReference type="CDD" id="cd06261">
    <property type="entry name" value="TM_PBP2"/>
    <property type="match status" value="1"/>
</dbReference>
<keyword evidence="2 7" id="KW-0813">Transport</keyword>
<keyword evidence="11" id="KW-1185">Reference proteome</keyword>
<dbReference type="PANTHER" id="PTHR43744:SF12">
    <property type="entry name" value="ABC TRANSPORTER PERMEASE PROTEIN MG189-RELATED"/>
    <property type="match status" value="1"/>
</dbReference>
<dbReference type="PROSITE" id="PS50928">
    <property type="entry name" value="ABC_TM1"/>
    <property type="match status" value="1"/>
</dbReference>
<dbReference type="EMBL" id="JAATJL010000001">
    <property type="protein sequence ID" value="NJC21636.1"/>
    <property type="molecule type" value="Genomic_DNA"/>
</dbReference>
<dbReference type="Gene3D" id="1.10.3720.10">
    <property type="entry name" value="MetI-like"/>
    <property type="match status" value="1"/>
</dbReference>
<reference evidence="10 11" key="1">
    <citation type="submission" date="2020-03" db="EMBL/GenBank/DDBJ databases">
        <title>Sequencing the genomes of 1000 actinobacteria strains.</title>
        <authorList>
            <person name="Klenk H.-P."/>
        </authorList>
    </citation>
    <scope>NUCLEOTIDE SEQUENCE [LARGE SCALE GENOMIC DNA]</scope>
    <source>
        <strain evidence="10 11">DSM 16403</strain>
    </source>
</reference>
<dbReference type="GO" id="GO:0055085">
    <property type="term" value="P:transmembrane transport"/>
    <property type="evidence" value="ECO:0007669"/>
    <property type="project" value="InterPro"/>
</dbReference>
<keyword evidence="3" id="KW-1003">Cell membrane</keyword>
<evidence type="ECO:0000256" key="3">
    <source>
        <dbReference type="ARBA" id="ARBA00022475"/>
    </source>
</evidence>
<sequence>MAKDFQPTMTKTTTTTPPGSPAPPPRTSGRKKSKNGLKPLSFLLLALGAFVFLFPFYYMLIGSLQTEPDTSIAGAFPNFGNITGQNYVLINESINLFRGLINSGIFTGGVILCTVIFGIPVGYALAQMHFRGRGVVFALMLLVQMVPFQLLLIPLYVLIVRDYGLADTYLGMILPFAINSTAVFVFRQYFLQLPASLFEAARIDGASEMRILTRIAVPLVRPAIVTAILLTFIGPWNEFLWPFLVTKDAAYQPLAVSLANYISNVAATAANPFGAILAGACVLAAPAVGLFIIFQRQFISTNIGSSAKG</sequence>
<dbReference type="GO" id="GO:0005886">
    <property type="term" value="C:plasma membrane"/>
    <property type="evidence" value="ECO:0007669"/>
    <property type="project" value="UniProtKB-SubCell"/>
</dbReference>
<feature type="compositionally biased region" description="Low complexity" evidence="8">
    <location>
        <begin position="7"/>
        <end position="17"/>
    </location>
</feature>
<name>A0A846RRD1_9MICC</name>
<feature type="transmembrane region" description="Helical" evidence="7">
    <location>
        <begin position="105"/>
        <end position="126"/>
    </location>
</feature>
<dbReference type="InterPro" id="IPR000515">
    <property type="entry name" value="MetI-like"/>
</dbReference>
<evidence type="ECO:0000256" key="2">
    <source>
        <dbReference type="ARBA" id="ARBA00022448"/>
    </source>
</evidence>
<comment type="caution">
    <text evidence="10">The sequence shown here is derived from an EMBL/GenBank/DDBJ whole genome shotgun (WGS) entry which is preliminary data.</text>
</comment>
<protein>
    <submittedName>
        <fullName evidence="10">Multiple sugar transport system permease protein</fullName>
    </submittedName>
</protein>
<keyword evidence="4 7" id="KW-0812">Transmembrane</keyword>
<comment type="similarity">
    <text evidence="7">Belongs to the binding-protein-dependent transport system permease family.</text>
</comment>
<evidence type="ECO:0000256" key="4">
    <source>
        <dbReference type="ARBA" id="ARBA00022692"/>
    </source>
</evidence>
<evidence type="ECO:0000313" key="11">
    <source>
        <dbReference type="Proteomes" id="UP000547458"/>
    </source>
</evidence>
<dbReference type="Pfam" id="PF00528">
    <property type="entry name" value="BPD_transp_1"/>
    <property type="match status" value="1"/>
</dbReference>
<evidence type="ECO:0000259" key="9">
    <source>
        <dbReference type="PROSITE" id="PS50928"/>
    </source>
</evidence>
<keyword evidence="6 7" id="KW-0472">Membrane</keyword>
<feature type="transmembrane region" description="Helical" evidence="7">
    <location>
        <begin position="273"/>
        <end position="294"/>
    </location>
</feature>
<proteinExistence type="inferred from homology"/>
<dbReference type="InterPro" id="IPR035906">
    <property type="entry name" value="MetI-like_sf"/>
</dbReference>
<evidence type="ECO:0000256" key="5">
    <source>
        <dbReference type="ARBA" id="ARBA00022989"/>
    </source>
</evidence>
<dbReference type="PANTHER" id="PTHR43744">
    <property type="entry name" value="ABC TRANSPORTER PERMEASE PROTEIN MG189-RELATED-RELATED"/>
    <property type="match status" value="1"/>
</dbReference>
<evidence type="ECO:0000256" key="1">
    <source>
        <dbReference type="ARBA" id="ARBA00004651"/>
    </source>
</evidence>
<comment type="subcellular location">
    <subcellularLocation>
        <location evidence="1 7">Cell membrane</location>
        <topology evidence="1 7">Multi-pass membrane protein</topology>
    </subcellularLocation>
</comment>
<keyword evidence="10" id="KW-0762">Sugar transport</keyword>
<evidence type="ECO:0000256" key="8">
    <source>
        <dbReference type="SAM" id="MobiDB-lite"/>
    </source>
</evidence>
<organism evidence="10 11">
    <name type="scientific">Arthrobacter pigmenti</name>
    <dbReference type="NCBI Taxonomy" id="271432"/>
    <lineage>
        <taxon>Bacteria</taxon>
        <taxon>Bacillati</taxon>
        <taxon>Actinomycetota</taxon>
        <taxon>Actinomycetes</taxon>
        <taxon>Micrococcales</taxon>
        <taxon>Micrococcaceae</taxon>
        <taxon>Arthrobacter</taxon>
    </lineage>
</organism>
<gene>
    <name evidence="10" type="ORF">BJ994_000712</name>
</gene>
<feature type="transmembrane region" description="Helical" evidence="7">
    <location>
        <begin position="211"/>
        <end position="233"/>
    </location>
</feature>
<feature type="transmembrane region" description="Helical" evidence="7">
    <location>
        <begin position="135"/>
        <end position="157"/>
    </location>
</feature>
<feature type="domain" description="ABC transmembrane type-1" evidence="9">
    <location>
        <begin position="100"/>
        <end position="294"/>
    </location>
</feature>
<feature type="region of interest" description="Disordered" evidence="8">
    <location>
        <begin position="1"/>
        <end position="33"/>
    </location>
</feature>
<dbReference type="SUPFAM" id="SSF161098">
    <property type="entry name" value="MetI-like"/>
    <property type="match status" value="1"/>
</dbReference>
<feature type="transmembrane region" description="Helical" evidence="7">
    <location>
        <begin position="40"/>
        <end position="61"/>
    </location>
</feature>